<evidence type="ECO:0000313" key="11">
    <source>
        <dbReference type="EMBL" id="ODV62564.1"/>
    </source>
</evidence>
<gene>
    <name evidence="11" type="ORF">ASCRUDRAFT_74919</name>
</gene>
<dbReference type="GO" id="GO:0016651">
    <property type="term" value="F:oxidoreductase activity, acting on NAD(P)H"/>
    <property type="evidence" value="ECO:0007669"/>
    <property type="project" value="InterPro"/>
</dbReference>
<evidence type="ECO:0000256" key="5">
    <source>
        <dbReference type="ARBA" id="ARBA00023027"/>
    </source>
</evidence>
<dbReference type="EMBL" id="KV454477">
    <property type="protein sequence ID" value="ODV62564.1"/>
    <property type="molecule type" value="Genomic_DNA"/>
</dbReference>
<comment type="subcellular location">
    <subcellularLocation>
        <location evidence="1">Mitochondrion</location>
    </subcellularLocation>
</comment>
<accession>A0A1D2VLV8</accession>
<name>A0A1D2VLV8_9ASCO</name>
<dbReference type="PROSITE" id="PS00542">
    <property type="entry name" value="COMPLEX1_30K"/>
    <property type="match status" value="1"/>
</dbReference>
<protein>
    <submittedName>
        <fullName evidence="11">NADH-ubiquinone oxidoreductase 30.4 kDa subunit, mitochondrial</fullName>
    </submittedName>
</protein>
<dbReference type="Proteomes" id="UP000095038">
    <property type="component" value="Unassembled WGS sequence"/>
</dbReference>
<dbReference type="GO" id="GO:0016020">
    <property type="term" value="C:membrane"/>
    <property type="evidence" value="ECO:0007669"/>
    <property type="project" value="UniProtKB-ARBA"/>
</dbReference>
<feature type="domain" description="NADH:ubiquinone oxidoreductase 30kDa subunit" evidence="10">
    <location>
        <begin position="158"/>
        <end position="279"/>
    </location>
</feature>
<dbReference type="GeneID" id="30966505"/>
<proteinExistence type="inferred from homology"/>
<dbReference type="InterPro" id="IPR010218">
    <property type="entry name" value="NADH_DH_suC"/>
</dbReference>
<dbReference type="OrthoDB" id="37721at2759"/>
<evidence type="ECO:0000256" key="3">
    <source>
        <dbReference type="ARBA" id="ARBA00022448"/>
    </source>
</evidence>
<dbReference type="STRING" id="1344418.A0A1D2VLV8"/>
<dbReference type="Pfam" id="PF00329">
    <property type="entry name" value="Complex1_30kDa"/>
    <property type="match status" value="1"/>
</dbReference>
<dbReference type="GO" id="GO:0005739">
    <property type="term" value="C:mitochondrion"/>
    <property type="evidence" value="ECO:0007669"/>
    <property type="project" value="UniProtKB-SubCell"/>
</dbReference>
<keyword evidence="6 11" id="KW-0830">Ubiquinone</keyword>
<evidence type="ECO:0000256" key="4">
    <source>
        <dbReference type="ARBA" id="ARBA00022967"/>
    </source>
</evidence>
<dbReference type="HAMAP" id="MF_01357">
    <property type="entry name" value="NDH1_NuoC"/>
    <property type="match status" value="1"/>
</dbReference>
<evidence type="ECO:0000256" key="8">
    <source>
        <dbReference type="RuleBase" id="RU003456"/>
    </source>
</evidence>
<evidence type="ECO:0000256" key="1">
    <source>
        <dbReference type="ARBA" id="ARBA00004173"/>
    </source>
</evidence>
<dbReference type="AlphaFoldDB" id="A0A1D2VLV8"/>
<evidence type="ECO:0000256" key="2">
    <source>
        <dbReference type="ARBA" id="ARBA00007569"/>
    </source>
</evidence>
<comment type="similarity">
    <text evidence="2 8">Belongs to the complex I 30 kDa subunit family.</text>
</comment>
<keyword evidence="3 8" id="KW-0813">Transport</keyword>
<evidence type="ECO:0000256" key="7">
    <source>
        <dbReference type="ARBA" id="ARBA00049551"/>
    </source>
</evidence>
<organism evidence="11 12">
    <name type="scientific">Ascoidea rubescens DSM 1968</name>
    <dbReference type="NCBI Taxonomy" id="1344418"/>
    <lineage>
        <taxon>Eukaryota</taxon>
        <taxon>Fungi</taxon>
        <taxon>Dikarya</taxon>
        <taxon>Ascomycota</taxon>
        <taxon>Saccharomycotina</taxon>
        <taxon>Saccharomycetes</taxon>
        <taxon>Ascoideaceae</taxon>
        <taxon>Ascoidea</taxon>
    </lineage>
</organism>
<dbReference type="FunFam" id="3.30.460.80:FF:000002">
    <property type="entry name" value="NADH dehydrogenase iron-sulfur protein 3, mitochondrial"/>
    <property type="match status" value="1"/>
</dbReference>
<dbReference type="Gene3D" id="3.30.460.80">
    <property type="entry name" value="NADH:ubiquinone oxidoreductase, 30kDa subunit"/>
    <property type="match status" value="1"/>
</dbReference>
<dbReference type="InterPro" id="IPR037232">
    <property type="entry name" value="NADH_quin_OxRdtase_su_C/D-like"/>
</dbReference>
<dbReference type="SUPFAM" id="SSF143243">
    <property type="entry name" value="Nqo5-like"/>
    <property type="match status" value="1"/>
</dbReference>
<keyword evidence="12" id="KW-1185">Reference proteome</keyword>
<feature type="region of interest" description="Disordered" evidence="9">
    <location>
        <begin position="316"/>
        <end position="343"/>
    </location>
</feature>
<comment type="catalytic activity">
    <reaction evidence="7">
        <text>a ubiquinone + NADH + 5 H(+)(in) = a ubiquinol + NAD(+) + 4 H(+)(out)</text>
        <dbReference type="Rhea" id="RHEA:29091"/>
        <dbReference type="Rhea" id="RHEA-COMP:9565"/>
        <dbReference type="Rhea" id="RHEA-COMP:9566"/>
        <dbReference type="ChEBI" id="CHEBI:15378"/>
        <dbReference type="ChEBI" id="CHEBI:16389"/>
        <dbReference type="ChEBI" id="CHEBI:17976"/>
        <dbReference type="ChEBI" id="CHEBI:57540"/>
        <dbReference type="ChEBI" id="CHEBI:57945"/>
        <dbReference type="EC" id="7.1.1.2"/>
    </reaction>
</comment>
<keyword evidence="4 8" id="KW-1278">Translocase</keyword>
<dbReference type="InParanoid" id="A0A1D2VLV8"/>
<dbReference type="NCBIfam" id="TIGR01961">
    <property type="entry name" value="NuoC_fam"/>
    <property type="match status" value="1"/>
</dbReference>
<evidence type="ECO:0000259" key="10">
    <source>
        <dbReference type="Pfam" id="PF00329"/>
    </source>
</evidence>
<dbReference type="NCBIfam" id="NF004733">
    <property type="entry name" value="PRK06074.1-5"/>
    <property type="match status" value="1"/>
</dbReference>
<sequence length="343" mass="39855">MEMRINLIISQSINIKLFQVVSNIDQYLFFWLATVVSSYFPGPYSYYERVSKMIVPRSVQRLVFSSSSKSWNLVTPLSKRYFSHSLRPLNKLEESTDSLPLLSALPREVPKEIAEEIVNPADKYKDQSQELHKFGQYIMTSLPKFVQKFSVWKDELVIYVGPNSLTPVMTYLKNHTSCQFTLVADVTGADYPSRVNRFDVIYNMLSVKFNSRIRVKTYASEVSPVPSIVPLFEGANWYERETYDLFGIFFENHPDLRRILTDYGFEGHPLKKDFPTTGYTEVRYDEEKKRIIYEPLELTQAFRNFSVGSSVWEQVGEGKDYTPTDFKLPTPEPEPQPESTEKK</sequence>
<dbReference type="GO" id="GO:0008137">
    <property type="term" value="F:NADH dehydrogenase (ubiquinone) activity"/>
    <property type="evidence" value="ECO:0007669"/>
    <property type="project" value="UniProtKB-EC"/>
</dbReference>
<evidence type="ECO:0000313" key="12">
    <source>
        <dbReference type="Proteomes" id="UP000095038"/>
    </source>
</evidence>
<evidence type="ECO:0000256" key="9">
    <source>
        <dbReference type="SAM" id="MobiDB-lite"/>
    </source>
</evidence>
<reference evidence="12" key="1">
    <citation type="submission" date="2016-05" db="EMBL/GenBank/DDBJ databases">
        <title>Comparative genomics of biotechnologically important yeasts.</title>
        <authorList>
            <consortium name="DOE Joint Genome Institute"/>
            <person name="Riley R."/>
            <person name="Haridas S."/>
            <person name="Wolfe K.H."/>
            <person name="Lopes M.R."/>
            <person name="Hittinger C.T."/>
            <person name="Goker M."/>
            <person name="Salamov A."/>
            <person name="Wisecaver J."/>
            <person name="Long T.M."/>
            <person name="Aerts A.L."/>
            <person name="Barry K."/>
            <person name="Choi C."/>
            <person name="Clum A."/>
            <person name="Coughlan A.Y."/>
            <person name="Deshpande S."/>
            <person name="Douglass A.P."/>
            <person name="Hanson S.J."/>
            <person name="Klenk H.-P."/>
            <person name="Labutti K."/>
            <person name="Lapidus A."/>
            <person name="Lindquist E."/>
            <person name="Lipzen A."/>
            <person name="Meier-Kolthoff J.P."/>
            <person name="Ohm R.A."/>
            <person name="Otillar R.P."/>
            <person name="Pangilinan J."/>
            <person name="Peng Y."/>
            <person name="Rokas A."/>
            <person name="Rosa C.A."/>
            <person name="Scheuner C."/>
            <person name="Sibirny A.A."/>
            <person name="Slot J.C."/>
            <person name="Stielow J.B."/>
            <person name="Sun H."/>
            <person name="Kurtzman C.P."/>
            <person name="Blackwell M."/>
            <person name="Grigoriev I.V."/>
            <person name="Jeffries T.W."/>
        </authorList>
    </citation>
    <scope>NUCLEOTIDE SEQUENCE [LARGE SCALE GENOMIC DNA]</scope>
    <source>
        <strain evidence="12">DSM 1968</strain>
    </source>
</reference>
<dbReference type="RefSeq" id="XP_020048871.1">
    <property type="nucleotide sequence ID" value="XM_020192869.1"/>
</dbReference>
<dbReference type="InterPro" id="IPR001268">
    <property type="entry name" value="NADH_UbQ_OxRdtase_30kDa_su"/>
</dbReference>
<dbReference type="PANTHER" id="PTHR10884">
    <property type="entry name" value="NADH DEHYDROGENASE UBIQUINONE IRON-SULFUR PROTEIN 3"/>
    <property type="match status" value="1"/>
</dbReference>
<evidence type="ECO:0000256" key="6">
    <source>
        <dbReference type="ARBA" id="ARBA00023075"/>
    </source>
</evidence>
<dbReference type="PANTHER" id="PTHR10884:SF14">
    <property type="entry name" value="NADH DEHYDROGENASE [UBIQUINONE] IRON-SULFUR PROTEIN 3, MITOCHONDRIAL"/>
    <property type="match status" value="1"/>
</dbReference>
<dbReference type="InterPro" id="IPR020396">
    <property type="entry name" value="NADH_UbQ_OxRdtase_CS"/>
</dbReference>
<keyword evidence="5 8" id="KW-0520">NAD</keyword>